<reference evidence="5 6" key="1">
    <citation type="journal article" date="2009" name="Stand. Genomic Sci.">
        <title>Complete genome sequence of Pirellula staleyi type strain (ATCC 27377).</title>
        <authorList>
            <person name="Clum A."/>
            <person name="Tindall B.J."/>
            <person name="Sikorski J."/>
            <person name="Ivanova N."/>
            <person name="Mavrommatis K."/>
            <person name="Lucas S."/>
            <person name="Glavina del Rio T."/>
            <person name="Nolan M."/>
            <person name="Chen F."/>
            <person name="Tice H."/>
            <person name="Pitluck S."/>
            <person name="Cheng J.F."/>
            <person name="Chertkov O."/>
            <person name="Brettin T."/>
            <person name="Han C."/>
            <person name="Detter J.C."/>
            <person name="Kuske C."/>
            <person name="Bruce D."/>
            <person name="Goodwin L."/>
            <person name="Ovchinikova G."/>
            <person name="Pati A."/>
            <person name="Mikhailova N."/>
            <person name="Chen A."/>
            <person name="Palaniappan K."/>
            <person name="Land M."/>
            <person name="Hauser L."/>
            <person name="Chang Y.J."/>
            <person name="Jeffries C.D."/>
            <person name="Chain P."/>
            <person name="Rohde M."/>
            <person name="Goker M."/>
            <person name="Bristow J."/>
            <person name="Eisen J.A."/>
            <person name="Markowitz V."/>
            <person name="Hugenholtz P."/>
            <person name="Kyrpides N.C."/>
            <person name="Klenk H.P."/>
            <person name="Lapidus A."/>
        </authorList>
    </citation>
    <scope>NUCLEOTIDE SEQUENCE [LARGE SCALE GENOMIC DNA]</scope>
    <source>
        <strain evidence="6">ATCC 27377 / DSM 6068 / ICPB 4128</strain>
    </source>
</reference>
<feature type="compositionally biased region" description="Low complexity" evidence="2">
    <location>
        <begin position="547"/>
        <end position="557"/>
    </location>
</feature>
<dbReference type="STRING" id="530564.Psta_2076"/>
<dbReference type="EMBL" id="CP001848">
    <property type="protein sequence ID" value="ADB16750.1"/>
    <property type="molecule type" value="Genomic_DNA"/>
</dbReference>
<feature type="domain" description="Pilus formation protein N-terminal" evidence="4">
    <location>
        <begin position="58"/>
        <end position="126"/>
    </location>
</feature>
<evidence type="ECO:0000259" key="3">
    <source>
        <dbReference type="Pfam" id="PF00263"/>
    </source>
</evidence>
<dbReference type="PANTHER" id="PTHR30332:SF17">
    <property type="entry name" value="TYPE IV PILIATION SYSTEM PROTEIN DR_0774-RELATED"/>
    <property type="match status" value="1"/>
</dbReference>
<dbReference type="InterPro" id="IPR001775">
    <property type="entry name" value="GspD/PilQ"/>
</dbReference>
<dbReference type="Pfam" id="PF00263">
    <property type="entry name" value="Secretin"/>
    <property type="match status" value="1"/>
</dbReference>
<dbReference type="InterPro" id="IPR032789">
    <property type="entry name" value="T2SS-T3SS_pil_N"/>
</dbReference>
<dbReference type="PANTHER" id="PTHR30332">
    <property type="entry name" value="PROBABLE GENERAL SECRETION PATHWAY PROTEIN D"/>
    <property type="match status" value="1"/>
</dbReference>
<feature type="region of interest" description="Disordered" evidence="2">
    <location>
        <begin position="481"/>
        <end position="585"/>
    </location>
</feature>
<dbReference type="KEGG" id="psl:Psta_2076"/>
<proteinExistence type="inferred from homology"/>
<feature type="compositionally biased region" description="Polar residues" evidence="2">
    <location>
        <begin position="515"/>
        <end position="537"/>
    </location>
</feature>
<evidence type="ECO:0000259" key="4">
    <source>
        <dbReference type="Pfam" id="PF13629"/>
    </source>
</evidence>
<dbReference type="PRINTS" id="PR00811">
    <property type="entry name" value="BCTERIALGSPD"/>
</dbReference>
<dbReference type="Pfam" id="PF13629">
    <property type="entry name" value="T2SS-T3SS_pil_N"/>
    <property type="match status" value="1"/>
</dbReference>
<dbReference type="InterPro" id="IPR004846">
    <property type="entry name" value="T2SS/T3SS_dom"/>
</dbReference>
<dbReference type="AlphaFoldDB" id="D2R1N1"/>
<dbReference type="GO" id="GO:0009306">
    <property type="term" value="P:protein secretion"/>
    <property type="evidence" value="ECO:0007669"/>
    <property type="project" value="InterPro"/>
</dbReference>
<feature type="compositionally biased region" description="Low complexity" evidence="2">
    <location>
        <begin position="498"/>
        <end position="514"/>
    </location>
</feature>
<dbReference type="GO" id="GO:0015627">
    <property type="term" value="C:type II protein secretion system complex"/>
    <property type="evidence" value="ECO:0007669"/>
    <property type="project" value="TreeGrafter"/>
</dbReference>
<accession>D2R1N1</accession>
<evidence type="ECO:0000313" key="6">
    <source>
        <dbReference type="Proteomes" id="UP000001887"/>
    </source>
</evidence>
<evidence type="ECO:0000256" key="1">
    <source>
        <dbReference type="RuleBase" id="RU004003"/>
    </source>
</evidence>
<name>D2R1N1_PIRSD</name>
<dbReference type="OrthoDB" id="9779724at2"/>
<protein>
    <submittedName>
        <fullName evidence="5">Type II and III secretion system protein</fullName>
    </submittedName>
</protein>
<keyword evidence="6" id="KW-1185">Reference proteome</keyword>
<dbReference type="Proteomes" id="UP000001887">
    <property type="component" value="Chromosome"/>
</dbReference>
<comment type="similarity">
    <text evidence="1">Belongs to the bacterial secretin family.</text>
</comment>
<gene>
    <name evidence="5" type="ordered locus">Psta_2076</name>
</gene>
<dbReference type="HOGENOM" id="CLU_017952_3_0_0"/>
<evidence type="ECO:0000313" key="5">
    <source>
        <dbReference type="EMBL" id="ADB16750.1"/>
    </source>
</evidence>
<dbReference type="eggNOG" id="COG4964">
    <property type="taxonomic scope" value="Bacteria"/>
</dbReference>
<evidence type="ECO:0000256" key="2">
    <source>
        <dbReference type="SAM" id="MobiDB-lite"/>
    </source>
</evidence>
<organism evidence="5 6">
    <name type="scientific">Pirellula staleyi (strain ATCC 27377 / DSM 6068 / ICPB 4128)</name>
    <name type="common">Pirella staleyi</name>
    <dbReference type="NCBI Taxonomy" id="530564"/>
    <lineage>
        <taxon>Bacteria</taxon>
        <taxon>Pseudomonadati</taxon>
        <taxon>Planctomycetota</taxon>
        <taxon>Planctomycetia</taxon>
        <taxon>Pirellulales</taxon>
        <taxon>Pirellulaceae</taxon>
        <taxon>Pirellula</taxon>
    </lineage>
</organism>
<feature type="domain" description="Type II/III secretion system secretin-like" evidence="3">
    <location>
        <begin position="262"/>
        <end position="418"/>
    </location>
</feature>
<dbReference type="InterPro" id="IPR050810">
    <property type="entry name" value="Bact_Secretion_Sys_Channel"/>
</dbReference>
<sequence length="585" mass="62690" precursor="true">MAIANSPGRLQKRYSLLAGLPALLVALTFAAPAFSQPMSLPGVGPMPAAVKFKVQGPAEKLEMTVNTSRVVEFPFDVPKMLVNNPDLVRITPISPNSIQLSAVKGGVTQLNVWNADDQVTTLDLIVIPDVQELEMILKHEFPDAAIRLRPLASSLYISGFVPKAEMVASITRVAEDYFPKIINNMTVGGVQKVLLHVKVMEVSRTKLRTMGFDWAQLNGDDFVTQSVSGLLQTPGTLTGNTGATVRFGILTDNNQFYGFLEALRQNDLAKLLAEPTLVTMSGRPAYFNVGGEVPIPMQQSLGVTTVQYKQFGTRIDFVPIVLGNGSIRLEVRPEVTEIDPSLRDAVTGVPGFRQRGADTAVEIKAGQTMAIAGLVYNRVEASNRGVPFLADLPWAGGAFRRVSEKVNEVELVIMVTPEFTEALDPSEVPACGPGQLTTSPTDKELYGRGYIEVPKANCNNGNCAPQGSMFQGTQMQRHYEEVPAGPSTPMGSNRRPVAGPQPSQTAQAAQPTPSYRTAQSAPSSPAMSVQPRSVSYGQPTPAPPQVAQPAPAQSVPSYYSGAAPQNPAPVTQPTLIGPLGYDDLK</sequence>
<dbReference type="eggNOG" id="COG3170">
    <property type="taxonomic scope" value="Bacteria"/>
</dbReference>